<dbReference type="SUPFAM" id="SSF54427">
    <property type="entry name" value="NTF2-like"/>
    <property type="match status" value="1"/>
</dbReference>
<keyword evidence="2" id="KW-1185">Reference proteome</keyword>
<protein>
    <recommendedName>
        <fullName evidence="3">SnoaL-like domain-containing protein</fullName>
    </recommendedName>
</protein>
<evidence type="ECO:0008006" key="3">
    <source>
        <dbReference type="Google" id="ProtNLM"/>
    </source>
</evidence>
<dbReference type="EMBL" id="CP019336">
    <property type="protein sequence ID" value="AUC23820.1"/>
    <property type="molecule type" value="Genomic_DNA"/>
</dbReference>
<dbReference type="Proteomes" id="UP000232721">
    <property type="component" value="Chromosome"/>
</dbReference>
<evidence type="ECO:0000313" key="1">
    <source>
        <dbReference type="EMBL" id="AUC23820.1"/>
    </source>
</evidence>
<gene>
    <name evidence="1" type="ORF">BTO15_17705</name>
</gene>
<sequence>MEAIELQRIYRIKAMMHRFFSLYENKNTNFSLVHELLYKDGVEWLSPSGNLIGIEAFENSFNELNKEWGHSHRPFEMTVNLIDDKKASLSFNYIYQHVQDGNIVLHAKGHYEIECVDNGEKYPRIQKCNLTLLKMIEVSRFMDMLEMNKTLYLDYLLKSEQIIKI</sequence>
<proteinExistence type="predicted"/>
<dbReference type="Gene3D" id="3.10.450.50">
    <property type="match status" value="1"/>
</dbReference>
<reference evidence="1 2" key="1">
    <citation type="submission" date="2017-02" db="EMBL/GenBank/DDBJ databases">
        <title>Trade-off between light-utilization and light-protection in marine flavobacteria.</title>
        <authorList>
            <person name="Kumagai Y."/>
            <person name="Yoshizawa S."/>
            <person name="Kogure K."/>
            <person name="Iwasaki W."/>
        </authorList>
    </citation>
    <scope>NUCLEOTIDE SEQUENCE [LARGE SCALE GENOMIC DNA]</scope>
    <source>
        <strain evidence="1 2">KCTC 23670</strain>
    </source>
</reference>
<evidence type="ECO:0000313" key="2">
    <source>
        <dbReference type="Proteomes" id="UP000232721"/>
    </source>
</evidence>
<dbReference type="InterPro" id="IPR032710">
    <property type="entry name" value="NTF2-like_dom_sf"/>
</dbReference>
<organism evidence="1 2">
    <name type="scientific">Polaribacter sejongensis</name>
    <dbReference type="NCBI Taxonomy" id="985043"/>
    <lineage>
        <taxon>Bacteria</taxon>
        <taxon>Pseudomonadati</taxon>
        <taxon>Bacteroidota</taxon>
        <taxon>Flavobacteriia</taxon>
        <taxon>Flavobacteriales</taxon>
        <taxon>Flavobacteriaceae</taxon>
    </lineage>
</organism>
<name>A0ABN5FI42_9FLAO</name>
<dbReference type="RefSeq" id="WP_208889806.1">
    <property type="nucleotide sequence ID" value="NZ_CP019336.1"/>
</dbReference>
<accession>A0ABN5FI42</accession>